<organism evidence="1">
    <name type="scientific">Arundo donax</name>
    <name type="common">Giant reed</name>
    <name type="synonym">Donax arundinaceus</name>
    <dbReference type="NCBI Taxonomy" id="35708"/>
    <lineage>
        <taxon>Eukaryota</taxon>
        <taxon>Viridiplantae</taxon>
        <taxon>Streptophyta</taxon>
        <taxon>Embryophyta</taxon>
        <taxon>Tracheophyta</taxon>
        <taxon>Spermatophyta</taxon>
        <taxon>Magnoliopsida</taxon>
        <taxon>Liliopsida</taxon>
        <taxon>Poales</taxon>
        <taxon>Poaceae</taxon>
        <taxon>PACMAD clade</taxon>
        <taxon>Arundinoideae</taxon>
        <taxon>Arundineae</taxon>
        <taxon>Arundo</taxon>
    </lineage>
</organism>
<dbReference type="EMBL" id="GBRH01190527">
    <property type="protein sequence ID" value="JAE07369.1"/>
    <property type="molecule type" value="Transcribed_RNA"/>
</dbReference>
<sequence length="49" mass="5294">MLGYIIVLIVHQISPVKLKCSNVASVGIAVLHFNLLHCQNLSCGFTLVS</sequence>
<reference evidence="1" key="2">
    <citation type="journal article" date="2015" name="Data Brief">
        <title>Shoot transcriptome of the giant reed, Arundo donax.</title>
        <authorList>
            <person name="Barrero R.A."/>
            <person name="Guerrero F.D."/>
            <person name="Moolhuijzen P."/>
            <person name="Goolsby J.A."/>
            <person name="Tidwell J."/>
            <person name="Bellgard S.E."/>
            <person name="Bellgard M.I."/>
        </authorList>
    </citation>
    <scope>NUCLEOTIDE SEQUENCE</scope>
    <source>
        <tissue evidence="1">Shoot tissue taken approximately 20 cm above the soil surface</tissue>
    </source>
</reference>
<proteinExistence type="predicted"/>
<evidence type="ECO:0000313" key="1">
    <source>
        <dbReference type="EMBL" id="JAE07369.1"/>
    </source>
</evidence>
<accession>A0A0A9F820</accession>
<dbReference type="AlphaFoldDB" id="A0A0A9F820"/>
<protein>
    <submittedName>
        <fullName evidence="1">Uncharacterized protein</fullName>
    </submittedName>
</protein>
<name>A0A0A9F820_ARUDO</name>
<reference evidence="1" key="1">
    <citation type="submission" date="2014-09" db="EMBL/GenBank/DDBJ databases">
        <authorList>
            <person name="Magalhaes I.L.F."/>
            <person name="Oliveira U."/>
            <person name="Santos F.R."/>
            <person name="Vidigal T.H.D.A."/>
            <person name="Brescovit A.D."/>
            <person name="Santos A.J."/>
        </authorList>
    </citation>
    <scope>NUCLEOTIDE SEQUENCE</scope>
    <source>
        <tissue evidence="1">Shoot tissue taken approximately 20 cm above the soil surface</tissue>
    </source>
</reference>